<feature type="domain" description="N-acetyltransferase" evidence="1">
    <location>
        <begin position="106"/>
        <end position="262"/>
    </location>
</feature>
<dbReference type="Proteomes" id="UP000193719">
    <property type="component" value="Unassembled WGS sequence"/>
</dbReference>
<dbReference type="GO" id="GO:0016747">
    <property type="term" value="F:acyltransferase activity, transferring groups other than amino-acyl groups"/>
    <property type="evidence" value="ECO:0007669"/>
    <property type="project" value="InterPro"/>
</dbReference>
<dbReference type="Gene3D" id="3.40.630.30">
    <property type="match status" value="1"/>
</dbReference>
<comment type="caution">
    <text evidence="2">The sequence shown here is derived from an EMBL/GenBank/DDBJ whole genome shotgun (WGS) entry which is preliminary data.</text>
</comment>
<dbReference type="AlphaFoldDB" id="A0A1Y1VDV7"/>
<keyword evidence="3" id="KW-1185">Reference proteome</keyword>
<accession>A0A1Y1VDV7</accession>
<dbReference type="Pfam" id="PF13508">
    <property type="entry name" value="Acetyltransf_7"/>
    <property type="match status" value="1"/>
</dbReference>
<dbReference type="SUPFAM" id="SSF55729">
    <property type="entry name" value="Acyl-CoA N-acyltransferases (Nat)"/>
    <property type="match status" value="1"/>
</dbReference>
<dbReference type="InterPro" id="IPR000182">
    <property type="entry name" value="GNAT_dom"/>
</dbReference>
<gene>
    <name evidence="2" type="ORF">BCR36DRAFT_323420</name>
</gene>
<sequence>MKENNSEIYNSPLNNNNNSIQLNLNSNLQCTISLLHDTPISPNKALYKAFHLVNKEWPLTNSGALLQRLKLIGSSHNLFNTNVECNISNEYTNNKAESKSISNINSSLSNSNKTDFHFVYNNIPKDQLPYLLPFSVVAYLENKNDNSEVAKISKENELIKEKDIRIIGHSRWASAQPVFSKNTNSKQVIMDSLVVDKDYRNYGIGKAILLYGEQILKKMNVNQIYLQTKYAKNFYLKYEYEESKILPTIKVDKKIYDNIPLNDECVEKVIENELSLDKTLKPRPFDFSNAIWMEKKITA</sequence>
<dbReference type="InterPro" id="IPR016181">
    <property type="entry name" value="Acyl_CoA_acyltransferase"/>
</dbReference>
<dbReference type="CDD" id="cd04301">
    <property type="entry name" value="NAT_SF"/>
    <property type="match status" value="1"/>
</dbReference>
<reference evidence="2 3" key="1">
    <citation type="submission" date="2016-08" db="EMBL/GenBank/DDBJ databases">
        <title>Genomes of anaerobic fungi encode conserved fungal cellulosomes for biomass hydrolysis.</title>
        <authorList>
            <consortium name="DOE Joint Genome Institute"/>
            <person name="Haitjema C.H."/>
            <person name="Gilmore S.P."/>
            <person name="Henske J.K."/>
            <person name="Solomon K.V."/>
            <person name="De Groot R."/>
            <person name="Kuo A."/>
            <person name="Mondo S.J."/>
            <person name="Salamov A.A."/>
            <person name="Labutti K."/>
            <person name="Zhao Z."/>
            <person name="Chiniquy J."/>
            <person name="Barry K."/>
            <person name="Brewer H.M."/>
            <person name="Purvine S.O."/>
            <person name="Wright A.T."/>
            <person name="Boxma B."/>
            <person name="Van Alen T."/>
            <person name="Hackstein J.H."/>
            <person name="Baker S.E."/>
            <person name="Grigoriev I.V."/>
            <person name="O'Malley M.A."/>
        </authorList>
    </citation>
    <scope>NUCLEOTIDE SEQUENCE [LARGE SCALE GENOMIC DNA]</scope>
    <source>
        <strain evidence="3">finn</strain>
    </source>
</reference>
<name>A0A1Y1VDV7_9FUNG</name>
<dbReference type="OrthoDB" id="329272at2759"/>
<dbReference type="EMBL" id="MCFH01000013">
    <property type="protein sequence ID" value="ORX53294.1"/>
    <property type="molecule type" value="Genomic_DNA"/>
</dbReference>
<organism evidence="2 3">
    <name type="scientific">Piromyces finnis</name>
    <dbReference type="NCBI Taxonomy" id="1754191"/>
    <lineage>
        <taxon>Eukaryota</taxon>
        <taxon>Fungi</taxon>
        <taxon>Fungi incertae sedis</taxon>
        <taxon>Chytridiomycota</taxon>
        <taxon>Chytridiomycota incertae sedis</taxon>
        <taxon>Neocallimastigomycetes</taxon>
        <taxon>Neocallimastigales</taxon>
        <taxon>Neocallimastigaceae</taxon>
        <taxon>Piromyces</taxon>
    </lineage>
</organism>
<evidence type="ECO:0000259" key="1">
    <source>
        <dbReference type="PROSITE" id="PS51186"/>
    </source>
</evidence>
<evidence type="ECO:0000313" key="2">
    <source>
        <dbReference type="EMBL" id="ORX53294.1"/>
    </source>
</evidence>
<dbReference type="PROSITE" id="PS51186">
    <property type="entry name" value="GNAT"/>
    <property type="match status" value="1"/>
</dbReference>
<proteinExistence type="predicted"/>
<evidence type="ECO:0000313" key="3">
    <source>
        <dbReference type="Proteomes" id="UP000193719"/>
    </source>
</evidence>
<protein>
    <recommendedName>
        <fullName evidence="1">N-acetyltransferase domain-containing protein</fullName>
    </recommendedName>
</protein>
<reference evidence="2 3" key="2">
    <citation type="submission" date="2016-08" db="EMBL/GenBank/DDBJ databases">
        <title>Pervasive Adenine N6-methylation of Active Genes in Fungi.</title>
        <authorList>
            <consortium name="DOE Joint Genome Institute"/>
            <person name="Mondo S.J."/>
            <person name="Dannebaum R.O."/>
            <person name="Kuo R.C."/>
            <person name="Labutti K."/>
            <person name="Haridas S."/>
            <person name="Kuo A."/>
            <person name="Salamov A."/>
            <person name="Ahrendt S.R."/>
            <person name="Lipzen A."/>
            <person name="Sullivan W."/>
            <person name="Andreopoulos W.B."/>
            <person name="Clum A."/>
            <person name="Lindquist E."/>
            <person name="Daum C."/>
            <person name="Ramamoorthy G.K."/>
            <person name="Gryganskyi A."/>
            <person name="Culley D."/>
            <person name="Magnuson J.K."/>
            <person name="James T.Y."/>
            <person name="O'Malley M.A."/>
            <person name="Stajich J.E."/>
            <person name="Spatafora J.W."/>
            <person name="Visel A."/>
            <person name="Grigoriev I.V."/>
        </authorList>
    </citation>
    <scope>NUCLEOTIDE SEQUENCE [LARGE SCALE GENOMIC DNA]</scope>
    <source>
        <strain evidence="3">finn</strain>
    </source>
</reference>